<protein>
    <submittedName>
        <fullName evidence="2">Uncharacterized protein</fullName>
    </submittedName>
</protein>
<proteinExistence type="predicted"/>
<feature type="transmembrane region" description="Helical" evidence="1">
    <location>
        <begin position="621"/>
        <end position="643"/>
    </location>
</feature>
<sequence>MSQSPTNIEKSPYAAVEQVDQDVPPPTTNTTSLKRKKWEKLGRYNIWVLILGTLVIFLSVAFLAFLWIVAMRQSSMTVLPRLWLTIVREAWMSRVVTICTLVIRVALAAQLCVFAAIMAALILERVGASNEDFPMLSMIRCANTGPQALIWNVFHTIAKGTQLGYSFFIVITILNALALQFMSTILLADFGTPLVVLDPYHDEIMWALNATQEQTNSIGAEFWKSSQESYPAFAEYKLNGSTGPNYVDTGVVYRGFLPFHNATTRENVQSYSGPMTVVDERIVCMKPNLTNPQFHIPLLSNDVLYSDFNLNDTHPDITQVGNKTNFECDMPHGWDAQDPNFWYSSICRLDSGYAYLKGGILPEVTERDKQISVWFVFNVSSPWTNSSDWESTVPNPEDTVILPLRLAESPEGPWAKYSHPNLTVDATVCVQNPRAEIYDVETTGTRNTHTLDNTLYWNVTSQKYDTAVARLMLDAIGPAEREEYGIDPKHVFTFEERGILELKPVKSWNESRTSIRVNESYVDLLHGSLIRDKPWNYNGTVNRTWITTPVADYLDSIHRNNLWIFQDTLHETNNPALAMQAVTHLVMQTAYYDWFPNFDLKSNGTFTITEKRYIPQMYKHFSVVMGLLALHFVLVIVALVLFITKTEVSLLGNAWQAVAQVYSNDTAAAVQHGVMATDYEVRRTVKSTGFHQSSIIIRRHGETGGLEAVTVKPRLNG</sequence>
<keyword evidence="1" id="KW-1133">Transmembrane helix</keyword>
<dbReference type="EMBL" id="JAGMVJ010000011">
    <property type="protein sequence ID" value="KAH7086461.1"/>
    <property type="molecule type" value="Genomic_DNA"/>
</dbReference>
<feature type="transmembrane region" description="Helical" evidence="1">
    <location>
        <begin position="90"/>
        <end position="123"/>
    </location>
</feature>
<reference evidence="2" key="1">
    <citation type="journal article" date="2021" name="Nat. Commun.">
        <title>Genetic determinants of endophytism in the Arabidopsis root mycobiome.</title>
        <authorList>
            <person name="Mesny F."/>
            <person name="Miyauchi S."/>
            <person name="Thiergart T."/>
            <person name="Pickel B."/>
            <person name="Atanasova L."/>
            <person name="Karlsson M."/>
            <person name="Huettel B."/>
            <person name="Barry K.W."/>
            <person name="Haridas S."/>
            <person name="Chen C."/>
            <person name="Bauer D."/>
            <person name="Andreopoulos W."/>
            <person name="Pangilinan J."/>
            <person name="LaButti K."/>
            <person name="Riley R."/>
            <person name="Lipzen A."/>
            <person name="Clum A."/>
            <person name="Drula E."/>
            <person name="Henrissat B."/>
            <person name="Kohler A."/>
            <person name="Grigoriev I.V."/>
            <person name="Martin F.M."/>
            <person name="Hacquard S."/>
        </authorList>
    </citation>
    <scope>NUCLEOTIDE SEQUENCE</scope>
    <source>
        <strain evidence="2">MPI-SDFR-AT-0120</strain>
    </source>
</reference>
<name>A0A8K0R2X0_9PLEO</name>
<comment type="caution">
    <text evidence="2">The sequence shown here is derived from an EMBL/GenBank/DDBJ whole genome shotgun (WGS) entry which is preliminary data.</text>
</comment>
<evidence type="ECO:0000313" key="3">
    <source>
        <dbReference type="Proteomes" id="UP000813461"/>
    </source>
</evidence>
<accession>A0A8K0R2X0</accession>
<keyword evidence="1" id="KW-0472">Membrane</keyword>
<dbReference type="OrthoDB" id="5428040at2759"/>
<keyword evidence="3" id="KW-1185">Reference proteome</keyword>
<evidence type="ECO:0000313" key="2">
    <source>
        <dbReference type="EMBL" id="KAH7086461.1"/>
    </source>
</evidence>
<feature type="transmembrane region" description="Helical" evidence="1">
    <location>
        <begin position="166"/>
        <end position="188"/>
    </location>
</feature>
<gene>
    <name evidence="2" type="ORF">FB567DRAFT_593401</name>
</gene>
<evidence type="ECO:0000256" key="1">
    <source>
        <dbReference type="SAM" id="Phobius"/>
    </source>
</evidence>
<feature type="transmembrane region" description="Helical" evidence="1">
    <location>
        <begin position="44"/>
        <end position="70"/>
    </location>
</feature>
<organism evidence="2 3">
    <name type="scientific">Paraphoma chrysanthemicola</name>
    <dbReference type="NCBI Taxonomy" id="798071"/>
    <lineage>
        <taxon>Eukaryota</taxon>
        <taxon>Fungi</taxon>
        <taxon>Dikarya</taxon>
        <taxon>Ascomycota</taxon>
        <taxon>Pezizomycotina</taxon>
        <taxon>Dothideomycetes</taxon>
        <taxon>Pleosporomycetidae</taxon>
        <taxon>Pleosporales</taxon>
        <taxon>Pleosporineae</taxon>
        <taxon>Phaeosphaeriaceae</taxon>
        <taxon>Paraphoma</taxon>
    </lineage>
</organism>
<keyword evidence="1" id="KW-0812">Transmembrane</keyword>
<dbReference type="AlphaFoldDB" id="A0A8K0R2X0"/>
<dbReference type="Proteomes" id="UP000813461">
    <property type="component" value="Unassembled WGS sequence"/>
</dbReference>